<proteinExistence type="predicted"/>
<reference evidence="1 3" key="1">
    <citation type="submission" date="2018-06" db="EMBL/GenBank/DDBJ databases">
        <title>Completed Genome Sequences of 32 Strains from Various Serotypes of Salmonella enterica.</title>
        <authorList>
            <person name="Nash J.H.E."/>
            <person name="Robertson J."/>
            <person name="Bessonov K."/>
        </authorList>
    </citation>
    <scope>NUCLEOTIDE SEQUENCE [LARGE SCALE GENOMIC DNA]</scope>
    <source>
        <strain evidence="1 3">SA20021456</strain>
    </source>
</reference>
<protein>
    <submittedName>
        <fullName evidence="2">Uncharacterized protein</fullName>
    </submittedName>
</protein>
<gene>
    <name evidence="1" type="ORF">CHC34_08755</name>
    <name evidence="2" type="ORF">D9O31_08110</name>
</gene>
<evidence type="ECO:0000313" key="1">
    <source>
        <dbReference type="EMBL" id="AXD71043.1"/>
    </source>
</evidence>
<dbReference type="AlphaFoldDB" id="A0A344S854"/>
<accession>A0A344S854</accession>
<evidence type="ECO:0000313" key="2">
    <source>
        <dbReference type="EMBL" id="MMS76542.1"/>
    </source>
</evidence>
<dbReference type="Proteomes" id="UP000839526">
    <property type="component" value="Unassembled WGS sequence"/>
</dbReference>
<reference evidence="2" key="2">
    <citation type="submission" date="2018-10" db="EMBL/GenBank/DDBJ databases">
        <authorList>
            <consortium name="PulseNet: The National Subtyping Network for Foodborne Disease Surveillance"/>
            <person name="Tarr C.L."/>
            <person name="Trees E."/>
            <person name="Katz L.S."/>
            <person name="Carleton-Romer H.A."/>
            <person name="Stroika S."/>
            <person name="Kucerova Z."/>
            <person name="Roache K.F."/>
            <person name="Sabol A.L."/>
            <person name="Besser J."/>
            <person name="Gerner-Smidt P."/>
        </authorList>
    </citation>
    <scope>NUCLEOTIDE SEQUENCE [LARGE SCALE GENOMIC DNA]</scope>
    <source>
        <strain evidence="2">PNUSAS052121</strain>
    </source>
</reference>
<dbReference type="EMBL" id="RWAH01000005">
    <property type="protein sequence ID" value="MMS76542.1"/>
    <property type="molecule type" value="Genomic_DNA"/>
</dbReference>
<evidence type="ECO:0000313" key="3">
    <source>
        <dbReference type="Proteomes" id="UP000251994"/>
    </source>
</evidence>
<dbReference type="EMBL" id="CP030219">
    <property type="protein sequence ID" value="AXD71043.1"/>
    <property type="molecule type" value="Genomic_DNA"/>
</dbReference>
<dbReference type="Proteomes" id="UP000251994">
    <property type="component" value="Chromosome"/>
</dbReference>
<organism evidence="2">
    <name type="scientific">Salmonella enterica</name>
    <name type="common">Salmonella choleraesuis</name>
    <dbReference type="NCBI Taxonomy" id="28901"/>
    <lineage>
        <taxon>Bacteria</taxon>
        <taxon>Pseudomonadati</taxon>
        <taxon>Pseudomonadota</taxon>
        <taxon>Gammaproteobacteria</taxon>
        <taxon>Enterobacterales</taxon>
        <taxon>Enterobacteriaceae</taxon>
        <taxon>Salmonella</taxon>
    </lineage>
</organism>
<sequence length="77" mass="8748">MHEYFNCLNYFTLRLLSERANTSALSHNVMAIIEAKTGIYFTVRTRFAALFTASLRKIARNNPYFRGNGSGKPKNTA</sequence>
<name>A0A344S854_SALER</name>